<dbReference type="SFLD" id="SFLDG01019">
    <property type="entry name" value="Terpene_Cyclase_Like_1_C_Termi"/>
    <property type="match status" value="1"/>
</dbReference>
<dbReference type="CDD" id="cd00684">
    <property type="entry name" value="Terpene_cyclase_plant_C1"/>
    <property type="match status" value="1"/>
</dbReference>
<dbReference type="InterPro" id="IPR036965">
    <property type="entry name" value="Terpene_synth_N_sf"/>
</dbReference>
<sequence length="561" mass="65765">MATVIPKPLQVGVAPVRRPLAHFPPDIWGDRFDNFTVDDKLKMERYEKESEPLKKEVLLMLMDNSTDSAKKMRLIDAMERLGFPYFYEKEINNLLDKIFKEFAKENFKLKFDLCDTSSQFRIFRQHGYNMPCDVFTKFTDGKGKFKETLRSDTKGMLSLYEASHLRVNDENILDEALIFTTDFLNTIAASSEQARCALKQSLHRGIQRVLVRNFISFYEKDTESRNEKLLQLAKIEFNRLQLLHCQEMSQIQKWWKSFNFVKRLPHVRQRSVESHFWTVATYYEPRYSFARLMYSKFFLVLLVLDDTYDAYGTFEELQQLTDAFQGWDLSSAEKFPEEYMKIAYKFVINTLDELAKETTRRGRPYAGHYGKEQVLYLIRNYQIEALWVKTKYVPTYEEYMVNGRATAAVQVCVTGSLLGMDEVAEHKQYAQLMKPSMALEACEYIVRLMDDIVTAEAELTRGCRLATSVECYMKDYNKSREEVLQIFWKKIEDSWKDLAQEGLMTNSSPNDYDHFSKPVYDRILGYGRVLDAVYKVADGYTLPEATIKKDVIITYSQPFVI</sequence>
<keyword evidence="7" id="KW-1185">Reference proteome</keyword>
<gene>
    <name evidence="8" type="primary">LOC110800419</name>
</gene>
<reference evidence="8" key="2">
    <citation type="submission" date="2025-08" db="UniProtKB">
        <authorList>
            <consortium name="RefSeq"/>
        </authorList>
    </citation>
    <scope>IDENTIFICATION</scope>
    <source>
        <tissue evidence="8">Leaf</tissue>
    </source>
</reference>
<comment type="cofactor">
    <cofactor evidence="1">
        <name>Mg(2+)</name>
        <dbReference type="ChEBI" id="CHEBI:18420"/>
    </cofactor>
</comment>
<dbReference type="InterPro" id="IPR008949">
    <property type="entry name" value="Isoprenoid_synthase_dom_sf"/>
</dbReference>
<dbReference type="Proteomes" id="UP000813463">
    <property type="component" value="Chromosome 3"/>
</dbReference>
<feature type="domain" description="Terpene synthase N-terminal" evidence="5">
    <location>
        <begin position="27"/>
        <end position="197"/>
    </location>
</feature>
<dbReference type="GeneID" id="110800419"/>
<proteinExistence type="predicted"/>
<name>A0ABM3RJ27_SPIOL</name>
<dbReference type="PANTHER" id="PTHR31225:SF93">
    <property type="entry name" value="ALPHA-HUMULENE_(-)-(E)-BETA-CARYOPHYLLENE SYNTHASE"/>
    <property type="match status" value="1"/>
</dbReference>
<organism evidence="7 8">
    <name type="scientific">Spinacia oleracea</name>
    <name type="common">Spinach</name>
    <dbReference type="NCBI Taxonomy" id="3562"/>
    <lineage>
        <taxon>Eukaryota</taxon>
        <taxon>Viridiplantae</taxon>
        <taxon>Streptophyta</taxon>
        <taxon>Embryophyta</taxon>
        <taxon>Tracheophyta</taxon>
        <taxon>Spermatophyta</taxon>
        <taxon>Magnoliopsida</taxon>
        <taxon>eudicotyledons</taxon>
        <taxon>Gunneridae</taxon>
        <taxon>Pentapetalae</taxon>
        <taxon>Caryophyllales</taxon>
        <taxon>Chenopodiaceae</taxon>
        <taxon>Chenopodioideae</taxon>
        <taxon>Anserineae</taxon>
        <taxon>Spinacia</taxon>
    </lineage>
</organism>
<evidence type="ECO:0000313" key="8">
    <source>
        <dbReference type="RefSeq" id="XP_056695622.1"/>
    </source>
</evidence>
<dbReference type="InterPro" id="IPR034741">
    <property type="entry name" value="Terpene_cyclase-like_1_C"/>
</dbReference>
<evidence type="ECO:0000259" key="5">
    <source>
        <dbReference type="Pfam" id="PF01397"/>
    </source>
</evidence>
<dbReference type="SFLD" id="SFLDS00005">
    <property type="entry name" value="Isoprenoid_Synthase_Type_I"/>
    <property type="match status" value="1"/>
</dbReference>
<dbReference type="SUPFAM" id="SSF48576">
    <property type="entry name" value="Terpenoid synthases"/>
    <property type="match status" value="1"/>
</dbReference>
<dbReference type="Gene3D" id="1.10.600.10">
    <property type="entry name" value="Farnesyl Diphosphate Synthase"/>
    <property type="match status" value="1"/>
</dbReference>
<dbReference type="Pfam" id="PF01397">
    <property type="entry name" value="Terpene_synth"/>
    <property type="match status" value="1"/>
</dbReference>
<keyword evidence="3" id="KW-0460">Magnesium</keyword>
<dbReference type="RefSeq" id="XP_056695622.1">
    <property type="nucleotide sequence ID" value="XM_056839644.1"/>
</dbReference>
<evidence type="ECO:0000256" key="2">
    <source>
        <dbReference type="ARBA" id="ARBA00022723"/>
    </source>
</evidence>
<dbReference type="InterPro" id="IPR005630">
    <property type="entry name" value="Terpene_synthase_metal-bd"/>
</dbReference>
<dbReference type="Gene3D" id="1.50.10.130">
    <property type="entry name" value="Terpene synthase, N-terminal domain"/>
    <property type="match status" value="1"/>
</dbReference>
<evidence type="ECO:0000313" key="7">
    <source>
        <dbReference type="Proteomes" id="UP000813463"/>
    </source>
</evidence>
<keyword evidence="2" id="KW-0479">Metal-binding</keyword>
<dbReference type="InterPro" id="IPR044814">
    <property type="entry name" value="Terpene_cyclase_plant_C1"/>
</dbReference>
<dbReference type="InterPro" id="IPR050148">
    <property type="entry name" value="Terpene_synthase-like"/>
</dbReference>
<reference evidence="7" key="1">
    <citation type="journal article" date="2021" name="Nat. Commun.">
        <title>Genomic analyses provide insights into spinach domestication and the genetic basis of agronomic traits.</title>
        <authorList>
            <person name="Cai X."/>
            <person name="Sun X."/>
            <person name="Xu C."/>
            <person name="Sun H."/>
            <person name="Wang X."/>
            <person name="Ge C."/>
            <person name="Zhang Z."/>
            <person name="Wang Q."/>
            <person name="Fei Z."/>
            <person name="Jiao C."/>
            <person name="Wang Q."/>
        </authorList>
    </citation>
    <scope>NUCLEOTIDE SEQUENCE [LARGE SCALE GENOMIC DNA]</scope>
    <source>
        <strain evidence="7">cv. Varoflay</strain>
    </source>
</reference>
<dbReference type="Pfam" id="PF03936">
    <property type="entry name" value="Terpene_synth_C"/>
    <property type="match status" value="1"/>
</dbReference>
<evidence type="ECO:0000256" key="3">
    <source>
        <dbReference type="ARBA" id="ARBA00022842"/>
    </source>
</evidence>
<protein>
    <submittedName>
        <fullName evidence="8">Valerianol synthase TPS8-like</fullName>
    </submittedName>
</protein>
<evidence type="ECO:0000256" key="1">
    <source>
        <dbReference type="ARBA" id="ARBA00001946"/>
    </source>
</evidence>
<dbReference type="PANTHER" id="PTHR31225">
    <property type="entry name" value="OS04G0344100 PROTEIN-RELATED"/>
    <property type="match status" value="1"/>
</dbReference>
<evidence type="ECO:0000256" key="4">
    <source>
        <dbReference type="ARBA" id="ARBA00023239"/>
    </source>
</evidence>
<feature type="domain" description="Terpene synthase metal-binding" evidence="6">
    <location>
        <begin position="256"/>
        <end position="497"/>
    </location>
</feature>
<keyword evidence="4" id="KW-0456">Lyase</keyword>
<accession>A0ABM3RJ27</accession>
<evidence type="ECO:0000259" key="6">
    <source>
        <dbReference type="Pfam" id="PF03936"/>
    </source>
</evidence>
<dbReference type="InterPro" id="IPR008930">
    <property type="entry name" value="Terpenoid_cyclase/PrenylTrfase"/>
</dbReference>
<dbReference type="SUPFAM" id="SSF48239">
    <property type="entry name" value="Terpenoid cyclases/Protein prenyltransferases"/>
    <property type="match status" value="1"/>
</dbReference>
<dbReference type="InterPro" id="IPR001906">
    <property type="entry name" value="Terpene_synth_N"/>
</dbReference>